<sequence>MNKHVQPISEFIHTAPGFQYSINLKYDLQSVEKIQNYIATSSAMDIIEDILLSVSLSSNDRARLLIGPYGKGKSHLVLIIIALLYYKDKELFINILDKIQKYNEDLYKLALKIIEDKEKILPVIISGNSLNLNQSFLAGLKNALLSEELVDIMPNTYFNAAIDMINVWKNRYQVTYEKFRQMINVSIEEFLKGLEGYNQDFYNKFIQIYPSLTSGGEFNPLQGIDVVEIYSDVASKIKDKGYKGIFVIYDEFSKFLEGSIDRNSAMEIKMLQDFAEKCNRSADKQIHIMLISHKNISNYVDRLPKEKVDAWKAVGDRYKTIEINNLSNQMYEIMSHVIIKERNSWERFISYNQDKFNSLILEMSRNAIFSELGQDLENTVVYGGYPLHPITTYILPKISEKVAQNERTIFTFLSTRQQNTLGHFLMNNKNDFPLMTPDYIYNYFETLFKKENYTSEIYKIWRDTTNALKKIGEKEKIEEKIIKCLGLIYIVGEFQKLPPTFEIIKLILSSTIEQGNLDTIIDSLLQRKILYHIKSKGYLKFIEATDVDVNALISDTIEKRKNLFSNKKVLNDNFYDNYIYATAYNDEHEIIRYFDFEFIEYRELAETSDWEKKIECKISDGIVYAVLIDNEENLVESKKIIRNIHHERIVFILPNQILQFKSLLQKYDAIEYLIGKNQYENQDKLLHEELNVHLDDVKEQILNYLDIFLKPELGAATYYYIGKEQKINRKSLLSRLISEICEKVYSHTPVIINELINKNEPTTVAINNRRKVLDGLLQNKVLPRLGLVGYGQDVTIMQSTLVVTGILREEADNEENKAYLCTKGLEPKIQNVIDTIRTFLIDTSKNGRMTFDKLYDKLTKPKWHIGLKKGIIPIYIAVLLHEFKKYAVISRNGYEMEITGRLLDDINDKPEEFEIYIENWDEQKEKYIQGLENIFKEYIVDGEKEYNTFEYIVRAIYRWFLQLPKYTKEYRKVYLGSSNFDNLDTHIIKLRNSLKGTRINSRDFLFDKLFKIFGYEDFNTNIILDIKQVKITLDNNKKYLIEHLALDIKKIFMKHYNEQVSLYSVMKDWYEGLDNYTKNNLFNLGEEKFLQEIKNITNDYISFIEKISKIITGLRVEDWNDQTIDKFINEVKKYKENIEKFNEELQQEGNEKVEQRSYKISFFTENGEEKTKTFEKVKLSDEAELMYNEIESIFDGYGESIDISEKRQILMKIFEKCC</sequence>
<organism evidence="2 3">
    <name type="scientific">Crassaminicella thermophila</name>
    <dbReference type="NCBI Taxonomy" id="2599308"/>
    <lineage>
        <taxon>Bacteria</taxon>
        <taxon>Bacillati</taxon>
        <taxon>Bacillota</taxon>
        <taxon>Clostridia</taxon>
        <taxon>Eubacteriales</taxon>
        <taxon>Clostridiaceae</taxon>
        <taxon>Crassaminicella</taxon>
    </lineage>
</organism>
<protein>
    <submittedName>
        <fullName evidence="2">Uncharacterized protein</fullName>
    </submittedName>
</protein>
<gene>
    <name evidence="2" type="ORF">FQB35_03655</name>
</gene>
<dbReference type="OrthoDB" id="856045at2"/>
<dbReference type="SUPFAM" id="SSF158414">
    <property type="entry name" value="HP0062-like"/>
    <property type="match status" value="1"/>
</dbReference>
<proteinExistence type="predicted"/>
<dbReference type="AlphaFoldDB" id="A0A5C0SBK0"/>
<keyword evidence="1" id="KW-0175">Coiled coil</keyword>
<dbReference type="RefSeq" id="WP_148808696.1">
    <property type="nucleotide sequence ID" value="NZ_CP042243.1"/>
</dbReference>
<accession>A0A5C0SBK0</accession>
<dbReference type="EMBL" id="CP042243">
    <property type="protein sequence ID" value="QEK11541.1"/>
    <property type="molecule type" value="Genomic_DNA"/>
</dbReference>
<reference evidence="2 3" key="1">
    <citation type="submission" date="2019-07" db="EMBL/GenBank/DDBJ databases">
        <title>Complete genome of Crassaminicella thermophila SY095.</title>
        <authorList>
            <person name="Li X."/>
        </authorList>
    </citation>
    <scope>NUCLEOTIDE SEQUENCE [LARGE SCALE GENOMIC DNA]</scope>
    <source>
        <strain evidence="2 3">SY095</strain>
    </source>
</reference>
<dbReference type="KEGG" id="crs:FQB35_03655"/>
<dbReference type="Proteomes" id="UP000324646">
    <property type="component" value="Chromosome"/>
</dbReference>
<name>A0A5C0SBK0_CRATE</name>
<keyword evidence="3" id="KW-1185">Reference proteome</keyword>
<evidence type="ECO:0000313" key="2">
    <source>
        <dbReference type="EMBL" id="QEK11541.1"/>
    </source>
</evidence>
<feature type="coiled-coil region" evidence="1">
    <location>
        <begin position="1124"/>
        <end position="1151"/>
    </location>
</feature>
<evidence type="ECO:0000256" key="1">
    <source>
        <dbReference type="SAM" id="Coils"/>
    </source>
</evidence>
<evidence type="ECO:0000313" key="3">
    <source>
        <dbReference type="Proteomes" id="UP000324646"/>
    </source>
</evidence>
<dbReference type="InterPro" id="IPR029013">
    <property type="entry name" value="HP0062-like_sf"/>
</dbReference>